<gene>
    <name evidence="1" type="ORF">GORHZ_006_00220</name>
</gene>
<organism evidence="1 2">
    <name type="scientific">Gordonia rhizosphera NBRC 16068</name>
    <dbReference type="NCBI Taxonomy" id="1108045"/>
    <lineage>
        <taxon>Bacteria</taxon>
        <taxon>Bacillati</taxon>
        <taxon>Actinomycetota</taxon>
        <taxon>Actinomycetes</taxon>
        <taxon>Mycobacteriales</taxon>
        <taxon>Gordoniaceae</taxon>
        <taxon>Gordonia</taxon>
    </lineage>
</organism>
<protein>
    <submittedName>
        <fullName evidence="1">Uncharacterized protein</fullName>
    </submittedName>
</protein>
<evidence type="ECO:0000313" key="2">
    <source>
        <dbReference type="Proteomes" id="UP000008363"/>
    </source>
</evidence>
<sequence>MRPAMFLIALLRPHHQGNQDSKTGPIYGGHATPITRTTVNLAWQPAPPGSPYRCSVSMKLASFSLHLAIYGAAPFVSVKLAIRSEDADQRETTLGRCRRTERIRTRVLQRFDGQQ</sequence>
<dbReference type="Proteomes" id="UP000008363">
    <property type="component" value="Unassembled WGS sequence"/>
</dbReference>
<evidence type="ECO:0000313" key="1">
    <source>
        <dbReference type="EMBL" id="GAB88153.1"/>
    </source>
</evidence>
<accession>K6UXN0</accession>
<comment type="caution">
    <text evidence="1">The sequence shown here is derived from an EMBL/GenBank/DDBJ whole genome shotgun (WGS) entry which is preliminary data.</text>
</comment>
<name>K6UXN0_9ACTN</name>
<dbReference type="AlphaFoldDB" id="K6UXN0"/>
<reference evidence="1 2" key="1">
    <citation type="submission" date="2012-08" db="EMBL/GenBank/DDBJ databases">
        <title>Whole genome shotgun sequence of Gordonia rhizosphera NBRC 16068.</title>
        <authorList>
            <person name="Takarada H."/>
            <person name="Isaki S."/>
            <person name="Hosoyama A."/>
            <person name="Tsuchikane K."/>
            <person name="Katsumata H."/>
            <person name="Baba S."/>
            <person name="Ohji S."/>
            <person name="Yamazaki S."/>
            <person name="Fujita N."/>
        </authorList>
    </citation>
    <scope>NUCLEOTIDE SEQUENCE [LARGE SCALE GENOMIC DNA]</scope>
    <source>
        <strain evidence="1 2">NBRC 16068</strain>
    </source>
</reference>
<proteinExistence type="predicted"/>
<dbReference type="EMBL" id="BAHC01000006">
    <property type="protein sequence ID" value="GAB88153.1"/>
    <property type="molecule type" value="Genomic_DNA"/>
</dbReference>
<keyword evidence="2" id="KW-1185">Reference proteome</keyword>